<accession>A0A5B9DMX1</accession>
<dbReference type="Pfam" id="PF13396">
    <property type="entry name" value="PLDc_N"/>
    <property type="match status" value="1"/>
</dbReference>
<dbReference type="EMBL" id="CP041690">
    <property type="protein sequence ID" value="QEE20039.1"/>
    <property type="molecule type" value="Genomic_DNA"/>
</dbReference>
<evidence type="ECO:0000256" key="5">
    <source>
        <dbReference type="ARBA" id="ARBA00023136"/>
    </source>
</evidence>
<reference evidence="6 7" key="1">
    <citation type="journal article" date="2015" name="Int. J. Syst. Evol. Microbiol.">
        <title>Youhaiella tibetensis gen. nov., sp. nov., isolated from subsurface sediment.</title>
        <authorList>
            <person name="Wang Y.X."/>
            <person name="Huang F.Q."/>
            <person name="Nogi Y."/>
            <person name="Pang S.J."/>
            <person name="Wang P.K."/>
            <person name="Lv J."/>
        </authorList>
    </citation>
    <scope>NUCLEOTIDE SEQUENCE [LARGE SCALE GENOMIC DNA]</scope>
    <source>
        <strain evidence="7">fig4</strain>
    </source>
</reference>
<evidence type="ECO:0000313" key="7">
    <source>
        <dbReference type="Proteomes" id="UP000321062"/>
    </source>
</evidence>
<evidence type="ECO:0000313" key="6">
    <source>
        <dbReference type="EMBL" id="QEE20039.1"/>
    </source>
</evidence>
<comment type="subcellular location">
    <subcellularLocation>
        <location evidence="1">Cell membrane</location>
        <topology evidence="1">Multi-pass membrane protein</topology>
    </subcellularLocation>
</comment>
<name>A0A5B9DMX1_9HYPH</name>
<keyword evidence="7" id="KW-1185">Reference proteome</keyword>
<gene>
    <name evidence="6" type="ORF">FNA67_07570</name>
</gene>
<dbReference type="InterPro" id="IPR018649">
    <property type="entry name" value="SHOCT"/>
</dbReference>
<evidence type="ECO:0000256" key="2">
    <source>
        <dbReference type="ARBA" id="ARBA00022475"/>
    </source>
</evidence>
<organism evidence="6 7">
    <name type="scientific">Paradevosia tibetensis</name>
    <dbReference type="NCBI Taxonomy" id="1447062"/>
    <lineage>
        <taxon>Bacteria</taxon>
        <taxon>Pseudomonadati</taxon>
        <taxon>Pseudomonadota</taxon>
        <taxon>Alphaproteobacteria</taxon>
        <taxon>Hyphomicrobiales</taxon>
        <taxon>Devosiaceae</taxon>
        <taxon>Paradevosia</taxon>
    </lineage>
</organism>
<keyword evidence="3" id="KW-0812">Transmembrane</keyword>
<evidence type="ECO:0000256" key="3">
    <source>
        <dbReference type="ARBA" id="ARBA00022692"/>
    </source>
</evidence>
<dbReference type="AlphaFoldDB" id="A0A5B9DMX1"/>
<dbReference type="OrthoDB" id="7596142at2"/>
<proteinExistence type="predicted"/>
<evidence type="ECO:0000256" key="4">
    <source>
        <dbReference type="ARBA" id="ARBA00022989"/>
    </source>
</evidence>
<evidence type="ECO:0000256" key="1">
    <source>
        <dbReference type="ARBA" id="ARBA00004651"/>
    </source>
</evidence>
<protein>
    <submittedName>
        <fullName evidence="6">SHOCT domain-containing protein</fullName>
    </submittedName>
</protein>
<sequence>MSFSSSFWEYLWLIVSTFFFIAYLVVLFQIIIDLFRDRSLGGLAKAIWVIFLIVFPLITALVYLIVRGGGMADRQNQQVNEARQEADAYIKRVAGTNAADQIASAKALLDKGTITQAEFEKLKAKALA</sequence>
<keyword evidence="5" id="KW-0472">Membrane</keyword>
<keyword evidence="4" id="KW-1133">Transmembrane helix</keyword>
<dbReference type="Pfam" id="PF09851">
    <property type="entry name" value="SHOCT"/>
    <property type="match status" value="1"/>
</dbReference>
<dbReference type="Proteomes" id="UP000321062">
    <property type="component" value="Chromosome"/>
</dbReference>
<dbReference type="RefSeq" id="WP_049704615.1">
    <property type="nucleotide sequence ID" value="NZ_BMFM01000001.1"/>
</dbReference>
<dbReference type="InterPro" id="IPR027379">
    <property type="entry name" value="CLS_N"/>
</dbReference>
<dbReference type="GO" id="GO:0005886">
    <property type="term" value="C:plasma membrane"/>
    <property type="evidence" value="ECO:0007669"/>
    <property type="project" value="UniProtKB-SubCell"/>
</dbReference>
<dbReference type="KEGG" id="yti:FNA67_07570"/>
<keyword evidence="2" id="KW-1003">Cell membrane</keyword>